<evidence type="ECO:0000313" key="1">
    <source>
        <dbReference type="EMBL" id="MBW94262.1"/>
    </source>
</evidence>
<proteinExistence type="predicted"/>
<dbReference type="EMBL" id="GGEC01013777">
    <property type="protein sequence ID" value="MBW94260.1"/>
    <property type="molecule type" value="Transcribed_RNA"/>
</dbReference>
<dbReference type="EMBL" id="GGEC01013778">
    <property type="protein sequence ID" value="MBW94261.1"/>
    <property type="molecule type" value="Transcribed_RNA"/>
</dbReference>
<dbReference type="EMBL" id="GGEC01013779">
    <property type="protein sequence ID" value="MBW94262.1"/>
    <property type="molecule type" value="Transcribed_RNA"/>
</dbReference>
<reference evidence="1" key="1">
    <citation type="submission" date="2018-02" db="EMBL/GenBank/DDBJ databases">
        <title>Rhizophora mucronata_Transcriptome.</title>
        <authorList>
            <person name="Meera S.P."/>
            <person name="Sreeshan A."/>
            <person name="Augustine A."/>
        </authorList>
    </citation>
    <scope>NUCLEOTIDE SEQUENCE</scope>
    <source>
        <tissue evidence="1">Leaf</tissue>
    </source>
</reference>
<organism evidence="1">
    <name type="scientific">Rhizophora mucronata</name>
    <name type="common">Asiatic mangrove</name>
    <dbReference type="NCBI Taxonomy" id="61149"/>
    <lineage>
        <taxon>Eukaryota</taxon>
        <taxon>Viridiplantae</taxon>
        <taxon>Streptophyta</taxon>
        <taxon>Embryophyta</taxon>
        <taxon>Tracheophyta</taxon>
        <taxon>Spermatophyta</taxon>
        <taxon>Magnoliopsida</taxon>
        <taxon>eudicotyledons</taxon>
        <taxon>Gunneridae</taxon>
        <taxon>Pentapetalae</taxon>
        <taxon>rosids</taxon>
        <taxon>fabids</taxon>
        <taxon>Malpighiales</taxon>
        <taxon>Rhizophoraceae</taxon>
        <taxon>Rhizophora</taxon>
    </lineage>
</organism>
<protein>
    <submittedName>
        <fullName evidence="1">Uncharacterized protein</fullName>
    </submittedName>
</protein>
<dbReference type="EMBL" id="GGEC01013776">
    <property type="protein sequence ID" value="MBW94259.1"/>
    <property type="molecule type" value="Transcribed_RNA"/>
</dbReference>
<sequence length="91" mass="10588">MRFSGFCVQDIIVTCDYCILYEQPYSLSNSNQEEMMRQLNLKGTNYTLNGHLSSEPHCRCNKSTQLAAKAKFPAQWHLIHFQHRNLQPQLA</sequence>
<name>A0A2P2JLC8_RHIMU</name>
<dbReference type="AlphaFoldDB" id="A0A2P2JLC8"/>
<accession>A0A2P2JLC8</accession>